<dbReference type="AlphaFoldDB" id="R7Q601"/>
<dbReference type="KEGG" id="ccp:CHC_T00002054001"/>
<accession>R7Q601</accession>
<dbReference type="Proteomes" id="UP000012073">
    <property type="component" value="Unassembled WGS sequence"/>
</dbReference>
<reference evidence="4" key="1">
    <citation type="journal article" date="2013" name="Proc. Natl. Acad. Sci. U.S.A.">
        <title>Genome structure and metabolic features in the red seaweed Chondrus crispus shed light on evolution of the Archaeplastida.</title>
        <authorList>
            <person name="Collen J."/>
            <person name="Porcel B."/>
            <person name="Carre W."/>
            <person name="Ball S.G."/>
            <person name="Chaparro C."/>
            <person name="Tonon T."/>
            <person name="Barbeyron T."/>
            <person name="Michel G."/>
            <person name="Noel B."/>
            <person name="Valentin K."/>
            <person name="Elias M."/>
            <person name="Artiguenave F."/>
            <person name="Arun A."/>
            <person name="Aury J.M."/>
            <person name="Barbosa-Neto J.F."/>
            <person name="Bothwell J.H."/>
            <person name="Bouget F.Y."/>
            <person name="Brillet L."/>
            <person name="Cabello-Hurtado F."/>
            <person name="Capella-Gutierrez S."/>
            <person name="Charrier B."/>
            <person name="Cladiere L."/>
            <person name="Cock J.M."/>
            <person name="Coelho S.M."/>
            <person name="Colleoni C."/>
            <person name="Czjzek M."/>
            <person name="Da Silva C."/>
            <person name="Delage L."/>
            <person name="Denoeud F."/>
            <person name="Deschamps P."/>
            <person name="Dittami S.M."/>
            <person name="Gabaldon T."/>
            <person name="Gachon C.M."/>
            <person name="Groisillier A."/>
            <person name="Herve C."/>
            <person name="Jabbari K."/>
            <person name="Katinka M."/>
            <person name="Kloareg B."/>
            <person name="Kowalczyk N."/>
            <person name="Labadie K."/>
            <person name="Leblanc C."/>
            <person name="Lopez P.J."/>
            <person name="McLachlan D.H."/>
            <person name="Meslet-Cladiere L."/>
            <person name="Moustafa A."/>
            <person name="Nehr Z."/>
            <person name="Nyvall Collen P."/>
            <person name="Panaud O."/>
            <person name="Partensky F."/>
            <person name="Poulain J."/>
            <person name="Rensing S.A."/>
            <person name="Rousvoal S."/>
            <person name="Samson G."/>
            <person name="Symeonidi A."/>
            <person name="Weissenbach J."/>
            <person name="Zambounis A."/>
            <person name="Wincker P."/>
            <person name="Boyen C."/>
        </authorList>
    </citation>
    <scope>NUCLEOTIDE SEQUENCE [LARGE SCALE GENOMIC DNA]</scope>
    <source>
        <strain evidence="4">cv. Stackhouse</strain>
    </source>
</reference>
<feature type="compositionally biased region" description="Polar residues" evidence="2">
    <location>
        <begin position="83"/>
        <end position="98"/>
    </location>
</feature>
<proteinExistence type="predicted"/>
<feature type="compositionally biased region" description="Polar residues" evidence="2">
    <location>
        <begin position="150"/>
        <end position="162"/>
    </location>
</feature>
<dbReference type="EMBL" id="HG001639">
    <property type="protein sequence ID" value="CDF33273.1"/>
    <property type="molecule type" value="Genomic_DNA"/>
</dbReference>
<feature type="compositionally biased region" description="Basic and acidic residues" evidence="2">
    <location>
        <begin position="422"/>
        <end position="432"/>
    </location>
</feature>
<feature type="region of interest" description="Disordered" evidence="2">
    <location>
        <begin position="892"/>
        <end position="919"/>
    </location>
</feature>
<feature type="compositionally biased region" description="Polar residues" evidence="2">
    <location>
        <begin position="832"/>
        <end position="846"/>
    </location>
</feature>
<organism evidence="3 4">
    <name type="scientific">Chondrus crispus</name>
    <name type="common">Carrageen Irish moss</name>
    <name type="synonym">Polymorpha crispa</name>
    <dbReference type="NCBI Taxonomy" id="2769"/>
    <lineage>
        <taxon>Eukaryota</taxon>
        <taxon>Rhodophyta</taxon>
        <taxon>Florideophyceae</taxon>
        <taxon>Rhodymeniophycidae</taxon>
        <taxon>Gigartinales</taxon>
        <taxon>Gigartinaceae</taxon>
        <taxon>Chondrus</taxon>
    </lineage>
</organism>
<feature type="compositionally biased region" description="Basic and acidic residues" evidence="2">
    <location>
        <begin position="102"/>
        <end position="113"/>
    </location>
</feature>
<feature type="region of interest" description="Disordered" evidence="2">
    <location>
        <begin position="16"/>
        <end position="163"/>
    </location>
</feature>
<feature type="compositionally biased region" description="Basic and acidic residues" evidence="2">
    <location>
        <begin position="365"/>
        <end position="383"/>
    </location>
</feature>
<dbReference type="RefSeq" id="XP_005713076.1">
    <property type="nucleotide sequence ID" value="XM_005713019.1"/>
</dbReference>
<feature type="compositionally biased region" description="Polar residues" evidence="2">
    <location>
        <begin position="129"/>
        <end position="140"/>
    </location>
</feature>
<evidence type="ECO:0000256" key="2">
    <source>
        <dbReference type="SAM" id="MobiDB-lite"/>
    </source>
</evidence>
<evidence type="ECO:0000256" key="1">
    <source>
        <dbReference type="SAM" id="Coils"/>
    </source>
</evidence>
<keyword evidence="1" id="KW-0175">Coiled coil</keyword>
<feature type="compositionally biased region" description="Polar residues" evidence="2">
    <location>
        <begin position="38"/>
        <end position="71"/>
    </location>
</feature>
<dbReference type="Gramene" id="CDF33273">
    <property type="protein sequence ID" value="CDF33273"/>
    <property type="gene ID" value="CHC_T00002054001"/>
</dbReference>
<feature type="region of interest" description="Disordered" evidence="2">
    <location>
        <begin position="719"/>
        <end position="788"/>
    </location>
</feature>
<feature type="region of interest" description="Disordered" evidence="2">
    <location>
        <begin position="361"/>
        <end position="392"/>
    </location>
</feature>
<name>R7Q601_CHOCR</name>
<evidence type="ECO:0000313" key="3">
    <source>
        <dbReference type="EMBL" id="CDF33273.1"/>
    </source>
</evidence>
<feature type="coiled-coil region" evidence="1">
    <location>
        <begin position="306"/>
        <end position="333"/>
    </location>
</feature>
<feature type="region of interest" description="Disordered" evidence="2">
    <location>
        <begin position="825"/>
        <end position="848"/>
    </location>
</feature>
<feature type="compositionally biased region" description="Polar residues" evidence="2">
    <location>
        <begin position="761"/>
        <end position="770"/>
    </location>
</feature>
<gene>
    <name evidence="3" type="ORF">CHC_T00002054001</name>
</gene>
<protein>
    <submittedName>
        <fullName evidence="3">Uncharacterized protein</fullName>
    </submittedName>
</protein>
<sequence>MEEQIAVVRDGDILELRSRQAHTKSKAENPSKKRKRASASTGSFFKFSAISQSESPVQSLQKVSEPLTNSRVPAGVALESPRKQNSSTPRRNRTTPVISRQMKYDHASVKTRDPTSALGLLSKSKDKNSCTGVSEPSQKSGQDHVPSRNPFCTPTDDPTMSSKADLLDKKQNFATESYFPADDTGMECVLGGNKSSSRAAKARQDTQVACSQIAPTLPKRRVHFDRLYDRCVGQNSNRQELRHHVSLENASSGDTKEGTTGVIECEQPDQYKGGVRSNETILPEQSSILSITRKKRVRTLSVEAKRKRNLRNRKREQRKRQALRERLANCNTVKKDVLIGIESISQQPNIHDRMPFELAAKMKGNRVDRSSSPSKEKEAKTRMTTDNSSNVDEIGSHEKAAQYETGQQHLNAEKAKLLDEIERGESSREQFEQHLSNLPSHDMEGNVKRKQMSKISRTQDDPSPLKSSKSMRHGSVASALRLARSHGMLDGGTKEKSPTGEAGIPSFPELKSDKSCNLQLPTNATPKTAFIVSQASNQHGGKRRKLSKRARMYIGEEQYNESFFIGFENPKNISLPSPDLLDLFRLKDGGTGAVATDLFGDEKRTNCTGPENLESPAPSTTKYAARAVTKASYKHPNEKEISKTDDKGERDRLILHMGIHENILTDQTAAETEKETELICHDDFEEPRSKGELTKELDHAIMKIGKDSEVAKIASRSATLGSPDAGTKVVHVESPDAKIPSRSPMKTKQGPGQGPLRFPFSQRSNGSQGNRGLYRDPSSFPGMKKTPRECGALSVGEANSIYPVASLERNLEVSLSSSLCPVTGPGAERAPSSFQDQGESTTQRCSGSAPVATCDEDYHDSLLGKGFTGTAKQKSLQDPHVITNDSTELEAKRNTRKRCRSHSEHPTEVLNHSKPRQMPHSELSAGYLAESKTSSLVTHEELALCGTCDVVRCESNTEFNNNDGTENRAVRITNGQAVDSYRECLLHALWDSVSVLGEFCAGRFAR</sequence>
<feature type="region of interest" description="Disordered" evidence="2">
    <location>
        <begin position="422"/>
        <end position="476"/>
    </location>
</feature>
<keyword evidence="4" id="KW-1185">Reference proteome</keyword>
<dbReference type="GeneID" id="17320813"/>
<evidence type="ECO:0000313" key="4">
    <source>
        <dbReference type="Proteomes" id="UP000012073"/>
    </source>
</evidence>